<dbReference type="HAMAP" id="MF_00295">
    <property type="entry name" value="MetA_acyltransf"/>
    <property type="match status" value="1"/>
</dbReference>
<comment type="similarity">
    <text evidence="6">Belongs to the MetA family.</text>
</comment>
<feature type="active site" evidence="6">
    <location>
        <position position="237"/>
    </location>
</feature>
<dbReference type="Pfam" id="PF04204">
    <property type="entry name" value="HTS"/>
    <property type="match status" value="1"/>
</dbReference>
<comment type="function">
    <text evidence="6">Transfers an acetyl group from acetyl-CoA to L-homoserine, forming acetyl-L-homoserine.</text>
</comment>
<keyword evidence="6" id="KW-0486">Methionine biosynthesis</keyword>
<evidence type="ECO:0000256" key="5">
    <source>
        <dbReference type="ARBA" id="ARBA00023315"/>
    </source>
</evidence>
<dbReference type="AlphaFoldDB" id="A0A9J6ZPW9"/>
<evidence type="ECO:0000313" key="8">
    <source>
        <dbReference type="EMBL" id="URW79615.1"/>
    </source>
</evidence>
<feature type="site" description="Important for substrate specificity" evidence="6">
    <location>
        <position position="192"/>
    </location>
</feature>
<dbReference type="FunFam" id="3.40.50.880:FF:000004">
    <property type="entry name" value="Homoserine O-succinyltransferase"/>
    <property type="match status" value="1"/>
</dbReference>
<name>A0A9J6ZPW9_9BACT</name>
<organism evidence="8 9">
    <name type="scientific">Xiashengella succiniciproducens</name>
    <dbReference type="NCBI Taxonomy" id="2949635"/>
    <lineage>
        <taxon>Bacteria</taxon>
        <taxon>Pseudomonadati</taxon>
        <taxon>Bacteroidota</taxon>
        <taxon>Bacteroidia</taxon>
        <taxon>Marinilabiliales</taxon>
        <taxon>Marinilabiliaceae</taxon>
        <taxon>Xiashengella</taxon>
    </lineage>
</organism>
<dbReference type="RefSeq" id="WP_250723603.1">
    <property type="nucleotide sequence ID" value="NZ_CP098400.1"/>
</dbReference>
<feature type="active site" description="Proton acceptor" evidence="6">
    <location>
        <position position="235"/>
    </location>
</feature>
<dbReference type="GO" id="GO:0019281">
    <property type="term" value="P:L-methionine biosynthetic process from homoserine via O-succinyl-L-homoserine and cystathionine"/>
    <property type="evidence" value="ECO:0007669"/>
    <property type="project" value="InterPro"/>
</dbReference>
<feature type="binding site" evidence="6">
    <location>
        <position position="163"/>
    </location>
    <ligand>
        <name>substrate</name>
    </ligand>
</feature>
<dbReference type="InterPro" id="IPR005697">
    <property type="entry name" value="HST_MetA"/>
</dbReference>
<keyword evidence="3 6" id="KW-0028">Amino-acid biosynthesis</keyword>
<comment type="catalytic activity">
    <reaction evidence="6">
        <text>L-homoserine + acetyl-CoA = O-acetyl-L-homoserine + CoA</text>
        <dbReference type="Rhea" id="RHEA:13701"/>
        <dbReference type="ChEBI" id="CHEBI:57287"/>
        <dbReference type="ChEBI" id="CHEBI:57288"/>
        <dbReference type="ChEBI" id="CHEBI:57476"/>
        <dbReference type="ChEBI" id="CHEBI:57716"/>
        <dbReference type="EC" id="2.3.1.31"/>
    </reaction>
</comment>
<dbReference type="NCBIfam" id="TIGR01001">
    <property type="entry name" value="metA"/>
    <property type="match status" value="1"/>
</dbReference>
<dbReference type="SUPFAM" id="SSF52317">
    <property type="entry name" value="Class I glutamine amidotransferase-like"/>
    <property type="match status" value="1"/>
</dbReference>
<comment type="pathway">
    <text evidence="6">Amino-acid biosynthesis; L-methionine biosynthesis via de novo pathway; O-acetyl-L-homoserine from L-homoserine: step 1/1.</text>
</comment>
<evidence type="ECO:0000256" key="4">
    <source>
        <dbReference type="ARBA" id="ARBA00022679"/>
    </source>
</evidence>
<comment type="caution">
    <text evidence="6">Lacks conserved residue(s) required for the propagation of feature annotation.</text>
</comment>
<dbReference type="PANTHER" id="PTHR20919:SF0">
    <property type="entry name" value="HOMOSERINE O-SUCCINYLTRANSFERASE"/>
    <property type="match status" value="1"/>
</dbReference>
<evidence type="ECO:0000256" key="2">
    <source>
        <dbReference type="ARBA" id="ARBA00022490"/>
    </source>
</evidence>
<proteinExistence type="inferred from homology"/>
<dbReference type="GO" id="GO:0005737">
    <property type="term" value="C:cytoplasm"/>
    <property type="evidence" value="ECO:0007669"/>
    <property type="project" value="UniProtKB-SubCell"/>
</dbReference>
<dbReference type="Proteomes" id="UP001056426">
    <property type="component" value="Chromosome"/>
</dbReference>
<evidence type="ECO:0000313" key="9">
    <source>
        <dbReference type="Proteomes" id="UP001056426"/>
    </source>
</evidence>
<keyword evidence="5 6" id="KW-0012">Acyltransferase</keyword>
<reference evidence="8" key="2">
    <citation type="submission" date="2022-06" db="EMBL/GenBank/DDBJ databases">
        <title>Xiashengella guii gen. nov. sp. nov., a bacterium isolated form anaerobic digestion tank.</title>
        <authorList>
            <person name="Huang H."/>
        </authorList>
    </citation>
    <scope>NUCLEOTIDE SEQUENCE</scope>
    <source>
        <strain evidence="8">Ai-910</strain>
    </source>
</reference>
<evidence type="ECO:0000256" key="3">
    <source>
        <dbReference type="ARBA" id="ARBA00022605"/>
    </source>
</evidence>
<dbReference type="InterPro" id="IPR029062">
    <property type="entry name" value="Class_I_gatase-like"/>
</dbReference>
<evidence type="ECO:0000256" key="1">
    <source>
        <dbReference type="ARBA" id="ARBA00004496"/>
    </source>
</evidence>
<dbReference type="GO" id="GO:0004414">
    <property type="term" value="F:homoserine O-acetyltransferase activity"/>
    <property type="evidence" value="ECO:0007669"/>
    <property type="project" value="UniProtKB-EC"/>
</dbReference>
<dbReference type="PANTHER" id="PTHR20919">
    <property type="entry name" value="HOMOSERINE O-SUCCINYLTRANSFERASE"/>
    <property type="match status" value="1"/>
</dbReference>
<feature type="active site" description="Acyl-thioester intermediate" evidence="6 7">
    <location>
        <position position="142"/>
    </location>
</feature>
<protein>
    <recommendedName>
        <fullName evidence="6">Homoserine O-acetyltransferase</fullName>
        <shortName evidence="6">HAT</shortName>
        <ecNumber evidence="6">2.3.1.31</ecNumber>
    </recommendedName>
    <alternativeName>
        <fullName evidence="6">Homoserine transacetylase</fullName>
        <shortName evidence="6">HTA</shortName>
    </alternativeName>
</protein>
<dbReference type="PIRSF" id="PIRSF000450">
    <property type="entry name" value="H_ser_succinyltr"/>
    <property type="match status" value="1"/>
</dbReference>
<dbReference type="InterPro" id="IPR033752">
    <property type="entry name" value="MetA_family"/>
</dbReference>
<keyword evidence="4 6" id="KW-0808">Transferase</keyword>
<dbReference type="EC" id="2.3.1.31" evidence="6"/>
<dbReference type="GO" id="GO:0008899">
    <property type="term" value="F:homoserine O-succinyltransferase activity"/>
    <property type="evidence" value="ECO:0007669"/>
    <property type="project" value="UniProtKB-UniRule"/>
</dbReference>
<evidence type="ECO:0000256" key="7">
    <source>
        <dbReference type="PIRSR" id="PIRSR000450-1"/>
    </source>
</evidence>
<accession>A0A9J6ZPW9</accession>
<keyword evidence="2 6" id="KW-0963">Cytoplasm</keyword>
<feature type="binding site" evidence="6">
    <location>
        <position position="249"/>
    </location>
    <ligand>
        <name>substrate</name>
    </ligand>
</feature>
<gene>
    <name evidence="8" type="primary">metA</name>
    <name evidence="6" type="synonym">metAA</name>
    <name evidence="8" type="ORF">M9189_12210</name>
</gene>
<comment type="subcellular location">
    <subcellularLocation>
        <location evidence="1 6">Cytoplasm</location>
    </subcellularLocation>
</comment>
<feature type="binding site" evidence="6">
    <location>
        <position position="192"/>
    </location>
    <ligand>
        <name>substrate</name>
    </ligand>
</feature>
<evidence type="ECO:0000256" key="6">
    <source>
        <dbReference type="HAMAP-Rule" id="MF_00295"/>
    </source>
</evidence>
<sequence length="305" mass="35548">MPVNIPDSLPAKSLLEAENVFVMSQSRAQSQDIRPLKILILNLMPLKSVTEAHLLRVLSNSPLQVEVELMMASSHAHKHTSQEHLLAFYKTFDEVKTRYFDGLIITGAPVELMEFEAVNYWKELCEIMEWSKQHVTSTFHICWGAQAGLYYHYGIKKYELHKKMFGVFSHSVEVPTEPLLRGFDDWYYAPHSRYTEVRADEIRNTKGLVILSESPEAGVYIVVSEDRKQIFVTGHPEYDRNTLAEEYWRDVNKGMEIAVPENYYSNDNPEGEPAVNWRGHAHLLYSNWLNYYVYQLTPYKFNHEH</sequence>
<dbReference type="EMBL" id="CP098400">
    <property type="protein sequence ID" value="URW79615.1"/>
    <property type="molecule type" value="Genomic_DNA"/>
</dbReference>
<reference evidence="8" key="1">
    <citation type="submission" date="2022-05" db="EMBL/GenBank/DDBJ databases">
        <authorList>
            <person name="Sun X."/>
        </authorList>
    </citation>
    <scope>NUCLEOTIDE SEQUENCE</scope>
    <source>
        <strain evidence="8">Ai-910</strain>
    </source>
</reference>
<dbReference type="CDD" id="cd03131">
    <property type="entry name" value="GATase1_HTS"/>
    <property type="match status" value="1"/>
</dbReference>
<dbReference type="Gene3D" id="3.40.50.880">
    <property type="match status" value="1"/>
</dbReference>
<feature type="site" description="Important for acyl-CoA specificity" evidence="6">
    <location>
        <position position="111"/>
    </location>
</feature>
<dbReference type="KEGG" id="alkq:M9189_12210"/>
<keyword evidence="9" id="KW-1185">Reference proteome</keyword>